<accession>A0AAN7PNG7</accession>
<dbReference type="EMBL" id="JAXIOK010000017">
    <property type="protein sequence ID" value="KAK4751414.1"/>
    <property type="molecule type" value="Genomic_DNA"/>
</dbReference>
<dbReference type="AlphaFoldDB" id="A0AAN7PNG7"/>
<dbReference type="Proteomes" id="UP001345219">
    <property type="component" value="Chromosome 4"/>
</dbReference>
<name>A0AAN7PNG7_9MYRT</name>
<evidence type="ECO:0000313" key="1">
    <source>
        <dbReference type="EMBL" id="KAK4751414.1"/>
    </source>
</evidence>
<proteinExistence type="predicted"/>
<keyword evidence="2" id="KW-1185">Reference proteome</keyword>
<comment type="caution">
    <text evidence="1">The sequence shown here is derived from an EMBL/GenBank/DDBJ whole genome shotgun (WGS) entry which is preliminary data.</text>
</comment>
<evidence type="ECO:0000313" key="2">
    <source>
        <dbReference type="Proteomes" id="UP001345219"/>
    </source>
</evidence>
<protein>
    <submittedName>
        <fullName evidence="1">Uncharacterized protein</fullName>
    </submittedName>
</protein>
<organism evidence="1 2">
    <name type="scientific">Trapa incisa</name>
    <dbReference type="NCBI Taxonomy" id="236973"/>
    <lineage>
        <taxon>Eukaryota</taxon>
        <taxon>Viridiplantae</taxon>
        <taxon>Streptophyta</taxon>
        <taxon>Embryophyta</taxon>
        <taxon>Tracheophyta</taxon>
        <taxon>Spermatophyta</taxon>
        <taxon>Magnoliopsida</taxon>
        <taxon>eudicotyledons</taxon>
        <taxon>Gunneridae</taxon>
        <taxon>Pentapetalae</taxon>
        <taxon>rosids</taxon>
        <taxon>malvids</taxon>
        <taxon>Myrtales</taxon>
        <taxon>Lythraceae</taxon>
        <taxon>Trapa</taxon>
    </lineage>
</organism>
<reference evidence="1 2" key="1">
    <citation type="journal article" date="2023" name="Hortic Res">
        <title>Pangenome of water caltrop reveals structural variations and asymmetric subgenome divergence after allopolyploidization.</title>
        <authorList>
            <person name="Zhang X."/>
            <person name="Chen Y."/>
            <person name="Wang L."/>
            <person name="Yuan Y."/>
            <person name="Fang M."/>
            <person name="Shi L."/>
            <person name="Lu R."/>
            <person name="Comes H.P."/>
            <person name="Ma Y."/>
            <person name="Chen Y."/>
            <person name="Huang G."/>
            <person name="Zhou Y."/>
            <person name="Zheng Z."/>
            <person name="Qiu Y."/>
        </authorList>
    </citation>
    <scope>NUCLEOTIDE SEQUENCE [LARGE SCALE GENOMIC DNA]</scope>
    <source>
        <tissue evidence="1">Roots</tissue>
    </source>
</reference>
<gene>
    <name evidence="1" type="ORF">SAY87_004896</name>
</gene>
<sequence length="99" mass="11370">MMERQENRLYGFSHPNHMKTLCTLATPHVQLLSFYEGRSSSMIKQSAMPTQIYVPQMMDLALVKKKSNPDHSKISLFKLKPLGICKSWLSVKHVHTANQ</sequence>